<dbReference type="OrthoDB" id="7889197at2"/>
<feature type="transmembrane region" description="Helical" evidence="7">
    <location>
        <begin position="51"/>
        <end position="70"/>
    </location>
</feature>
<evidence type="ECO:0000256" key="3">
    <source>
        <dbReference type="ARBA" id="ARBA00020552"/>
    </source>
</evidence>
<organism evidence="9 10">
    <name type="scientific">Pararhizobium polonicum</name>
    <dbReference type="NCBI Taxonomy" id="1612624"/>
    <lineage>
        <taxon>Bacteria</taxon>
        <taxon>Pseudomonadati</taxon>
        <taxon>Pseudomonadota</taxon>
        <taxon>Alphaproteobacteria</taxon>
        <taxon>Hyphomicrobiales</taxon>
        <taxon>Rhizobiaceae</taxon>
        <taxon>Rhizobium/Agrobacterium group</taxon>
        <taxon>Pararhizobium</taxon>
    </lineage>
</organism>
<feature type="chain" id="PRO_5008889974" description="Lectin-like protein BA14k" evidence="8">
    <location>
        <begin position="28"/>
        <end position="145"/>
    </location>
</feature>
<dbReference type="STRING" id="1612624.ADU59_22765"/>
<dbReference type="GO" id="GO:0030246">
    <property type="term" value="F:carbohydrate binding"/>
    <property type="evidence" value="ECO:0007669"/>
    <property type="project" value="UniProtKB-KW"/>
</dbReference>
<dbReference type="Pfam" id="PF07886">
    <property type="entry name" value="BA14K"/>
    <property type="match status" value="1"/>
</dbReference>
<keyword evidence="8" id="KW-0732">Signal</keyword>
<comment type="function">
    <text evidence="6">Has immunoglobulin-binding and hemagglutination properties, and can bind to mannose. Essential for virulence. May be involved in LPS biosynthesis or polysaccharide transport.</text>
</comment>
<keyword evidence="7" id="KW-1133">Transmembrane helix</keyword>
<comment type="subcellular location">
    <subcellularLocation>
        <location evidence="1">Membrane</location>
        <topology evidence="1">Single-pass membrane protein</topology>
    </subcellularLocation>
</comment>
<evidence type="ECO:0000313" key="10">
    <source>
        <dbReference type="Proteomes" id="UP000093111"/>
    </source>
</evidence>
<keyword evidence="5" id="KW-0430">Lectin</keyword>
<gene>
    <name evidence="9" type="ORF">ADU59_22765</name>
</gene>
<accession>A0A1C7NWI1</accession>
<keyword evidence="7" id="KW-0812">Transmembrane</keyword>
<evidence type="ECO:0000256" key="1">
    <source>
        <dbReference type="ARBA" id="ARBA00004167"/>
    </source>
</evidence>
<dbReference type="PATRIC" id="fig|1612624.7.peg.2228"/>
<keyword evidence="7" id="KW-0472">Membrane</keyword>
<protein>
    <recommendedName>
        <fullName evidence="3">Lectin-like protein BA14k</fullName>
    </recommendedName>
</protein>
<sequence>MNKVIKAAVLALATAATVIPAITPAQADDWGRRNYYRHGGYDRHYRHNNDGLALGALGLATGVIIGGAIANRPRYQERVYVDPEPEYYEPRPVYRPRPVVVQNYGGLEPWSPGWYRYCSQRYRSFDAQSGTFRGYDGRDYFCTAG</sequence>
<proteinExistence type="inferred from homology"/>
<feature type="signal peptide" evidence="8">
    <location>
        <begin position="1"/>
        <end position="27"/>
    </location>
</feature>
<name>A0A1C7NWI1_9HYPH</name>
<comment type="caution">
    <text evidence="9">The sequence shown here is derived from an EMBL/GenBank/DDBJ whole genome shotgun (WGS) entry which is preliminary data.</text>
</comment>
<evidence type="ECO:0000256" key="7">
    <source>
        <dbReference type="SAM" id="Phobius"/>
    </source>
</evidence>
<dbReference type="InterPro" id="IPR012413">
    <property type="entry name" value="BA14K"/>
</dbReference>
<evidence type="ECO:0000256" key="5">
    <source>
        <dbReference type="ARBA" id="ARBA00022734"/>
    </source>
</evidence>
<dbReference type="Proteomes" id="UP000093111">
    <property type="component" value="Unassembled WGS sequence"/>
</dbReference>
<comment type="similarity">
    <text evidence="2">Belongs to the BA14k family.</text>
</comment>
<evidence type="ECO:0000313" key="9">
    <source>
        <dbReference type="EMBL" id="OBZ93355.1"/>
    </source>
</evidence>
<evidence type="ECO:0000256" key="2">
    <source>
        <dbReference type="ARBA" id="ARBA00010270"/>
    </source>
</evidence>
<keyword evidence="4" id="KW-1003">Cell membrane</keyword>
<dbReference type="RefSeq" id="WP_068956841.1">
    <property type="nucleotide sequence ID" value="NZ_LGLV01000015.1"/>
</dbReference>
<evidence type="ECO:0000256" key="6">
    <source>
        <dbReference type="ARBA" id="ARBA00025321"/>
    </source>
</evidence>
<dbReference type="GO" id="GO:0016020">
    <property type="term" value="C:membrane"/>
    <property type="evidence" value="ECO:0007669"/>
    <property type="project" value="UniProtKB-SubCell"/>
</dbReference>
<evidence type="ECO:0000256" key="8">
    <source>
        <dbReference type="SAM" id="SignalP"/>
    </source>
</evidence>
<keyword evidence="10" id="KW-1185">Reference proteome</keyword>
<evidence type="ECO:0000256" key="4">
    <source>
        <dbReference type="ARBA" id="ARBA00022475"/>
    </source>
</evidence>
<reference evidence="9 10" key="1">
    <citation type="journal article" date="2016" name="Syst. Appl. Microbiol.">
        <title>Pararhizobium polonicum sp. nov. isolated from tumors on stone fruit rootstocks.</title>
        <authorList>
            <person name="Pulawska J."/>
            <person name="Kuzmanovic N."/>
            <person name="Willems A."/>
            <person name="Pothier J.F."/>
        </authorList>
    </citation>
    <scope>NUCLEOTIDE SEQUENCE [LARGE SCALE GENOMIC DNA]</scope>
    <source>
        <strain evidence="9 10">F5.1</strain>
    </source>
</reference>
<dbReference type="AlphaFoldDB" id="A0A1C7NWI1"/>
<dbReference type="EMBL" id="LGLV01000015">
    <property type="protein sequence ID" value="OBZ93355.1"/>
    <property type="molecule type" value="Genomic_DNA"/>
</dbReference>